<accession>A0A1G1X1Y1</accession>
<gene>
    <name evidence="1" type="ORF">A3D99_02810</name>
</gene>
<protein>
    <submittedName>
        <fullName evidence="1">Uncharacterized protein</fullName>
    </submittedName>
</protein>
<reference evidence="1 2" key="1">
    <citation type="journal article" date="2016" name="Nat. Commun.">
        <title>Thousands of microbial genomes shed light on interconnected biogeochemical processes in an aquifer system.</title>
        <authorList>
            <person name="Anantharaman K."/>
            <person name="Brown C.T."/>
            <person name="Hug L.A."/>
            <person name="Sharon I."/>
            <person name="Castelle C.J."/>
            <person name="Probst A.J."/>
            <person name="Thomas B.C."/>
            <person name="Singh A."/>
            <person name="Wilkins M.J."/>
            <person name="Karaoz U."/>
            <person name="Brodie E.L."/>
            <person name="Williams K.H."/>
            <person name="Hubbard S.S."/>
            <person name="Banfield J.F."/>
        </authorList>
    </citation>
    <scope>NUCLEOTIDE SEQUENCE [LARGE SCALE GENOMIC DNA]</scope>
</reference>
<sequence>MQLQKELLDHFKAMMGPHGLYQHATIREPLLSEGYCTDDNARAMQMLVRLTPLISSDLKPIVQTLFQRCWDFICQAQIRPGYFTNFRSATGEWLPQGLVESEDMYARLIRALVEVMHSPAYAHYHAEAASMLEPLLTRASEMNAPRFWAEYLIATKDMPNSDPKALQTLVSLWEQNASEDWPWFESSMTYANALFPHGLLCALHKKNDEHTERILHQSARFVISSTIRNGIFIPIGSNGWYPKGGAPSADNQQAIEAGVMLDFMIDYQRAYPDRVRVEDIAAVYLWFFGKNTNSVLMADEKTGACLDGIFLTGPNLNNGAESMLAYQWAEIRLYEASQGVQQYVVKQKSLIS</sequence>
<evidence type="ECO:0000313" key="2">
    <source>
        <dbReference type="Proteomes" id="UP000177528"/>
    </source>
</evidence>
<comment type="caution">
    <text evidence="1">The sequence shown here is derived from an EMBL/GenBank/DDBJ whole genome shotgun (WGS) entry which is preliminary data.</text>
</comment>
<dbReference type="Proteomes" id="UP000177528">
    <property type="component" value="Unassembled WGS sequence"/>
</dbReference>
<name>A0A1G1X1Y1_9BACT</name>
<dbReference type="AlphaFoldDB" id="A0A1G1X1Y1"/>
<organism evidence="1 2">
    <name type="scientific">Candidatus Andersenbacteria bacterium RIFCSPHIGHO2_12_FULL_45_11</name>
    <dbReference type="NCBI Taxonomy" id="1797281"/>
    <lineage>
        <taxon>Bacteria</taxon>
        <taxon>Candidatus Anderseniibacteriota</taxon>
    </lineage>
</organism>
<evidence type="ECO:0000313" key="1">
    <source>
        <dbReference type="EMBL" id="OGY33367.1"/>
    </source>
</evidence>
<proteinExistence type="predicted"/>
<dbReference type="EMBL" id="MHHR01000031">
    <property type="protein sequence ID" value="OGY33367.1"/>
    <property type="molecule type" value="Genomic_DNA"/>
</dbReference>